<evidence type="ECO:0000256" key="5">
    <source>
        <dbReference type="ARBA" id="ARBA00022842"/>
    </source>
</evidence>
<feature type="region of interest" description="Disordered" evidence="7">
    <location>
        <begin position="1"/>
        <end position="20"/>
    </location>
</feature>
<keyword evidence="9" id="KW-1185">Reference proteome</keyword>
<reference evidence="10" key="1">
    <citation type="submission" date="2025-08" db="UniProtKB">
        <authorList>
            <consortium name="RefSeq"/>
        </authorList>
    </citation>
    <scope>IDENTIFICATION</scope>
    <source>
        <tissue evidence="10">Fruit stalk</tissue>
    </source>
</reference>
<evidence type="ECO:0000313" key="9">
    <source>
        <dbReference type="Proteomes" id="UP000515121"/>
    </source>
</evidence>
<keyword evidence="3" id="KW-0547">Nucleotide-binding</keyword>
<dbReference type="GO" id="GO:0019829">
    <property type="term" value="F:ATPase-coupled monoatomic cation transmembrane transporter activity"/>
    <property type="evidence" value="ECO:0007669"/>
    <property type="project" value="TreeGrafter"/>
</dbReference>
<dbReference type="PANTHER" id="PTHR45630:SF7">
    <property type="entry name" value="ENDOPLASMIC RETICULUM TRANSMEMBRANE HELIX TRANSLOCASE"/>
    <property type="match status" value="1"/>
</dbReference>
<dbReference type="RefSeq" id="XP_022747352.1">
    <property type="nucleotide sequence ID" value="XM_022891617.1"/>
</dbReference>
<dbReference type="AlphaFoldDB" id="A0A6P5Z447"/>
<dbReference type="OrthoDB" id="48943at2759"/>
<keyword evidence="8" id="KW-0472">Membrane</keyword>
<evidence type="ECO:0000256" key="3">
    <source>
        <dbReference type="ARBA" id="ARBA00022741"/>
    </source>
</evidence>
<keyword evidence="2" id="KW-0479">Metal-binding</keyword>
<evidence type="ECO:0000256" key="1">
    <source>
        <dbReference type="ARBA" id="ARBA00004141"/>
    </source>
</evidence>
<keyword evidence="8" id="KW-0812">Transmembrane</keyword>
<protein>
    <submittedName>
        <fullName evidence="10">Probable manganese-transporting ATPase PDR2</fullName>
    </submittedName>
</protein>
<evidence type="ECO:0000256" key="8">
    <source>
        <dbReference type="SAM" id="Phobius"/>
    </source>
</evidence>
<dbReference type="PANTHER" id="PTHR45630">
    <property type="entry name" value="CATION-TRANSPORTING ATPASE-RELATED"/>
    <property type="match status" value="1"/>
</dbReference>
<evidence type="ECO:0000313" key="10">
    <source>
        <dbReference type="RefSeq" id="XP_022747352.1"/>
    </source>
</evidence>
<sequence length="224" mass="24822">MHRRKLKKLMDEMNEDSDGRSAPIVKLGDASMASQFTAKNASVAATIDKIRQGGSTLVTTLQMFKILGLNYLATANVLSVMYLDGVKLGDVQAMISGLFTAAFFPFISHARPLPNLSAARRKPNIFCFYVSLSLMGQFAIHLFFLISSVKEAKKHMPEECVEPDSEFHPNLANTVSYMVSKHDASGGYICSELHGTSFQPGHPRKQTILVRACSCRWFLCGYNF</sequence>
<evidence type="ECO:0000256" key="7">
    <source>
        <dbReference type="SAM" id="MobiDB-lite"/>
    </source>
</evidence>
<keyword evidence="4" id="KW-0067">ATP-binding</keyword>
<dbReference type="GO" id="GO:0046872">
    <property type="term" value="F:metal ion binding"/>
    <property type="evidence" value="ECO:0007669"/>
    <property type="project" value="UniProtKB-KW"/>
</dbReference>
<dbReference type="GO" id="GO:0005524">
    <property type="term" value="F:ATP binding"/>
    <property type="evidence" value="ECO:0007669"/>
    <property type="project" value="UniProtKB-KW"/>
</dbReference>
<dbReference type="GO" id="GO:0006874">
    <property type="term" value="P:intracellular calcium ion homeostasis"/>
    <property type="evidence" value="ECO:0007669"/>
    <property type="project" value="TreeGrafter"/>
</dbReference>
<dbReference type="KEGG" id="dzi:111297037"/>
<dbReference type="GO" id="GO:0015662">
    <property type="term" value="F:P-type ion transporter activity"/>
    <property type="evidence" value="ECO:0007669"/>
    <property type="project" value="TreeGrafter"/>
</dbReference>
<dbReference type="InterPro" id="IPR006544">
    <property type="entry name" value="P-type_TPase_V"/>
</dbReference>
<name>A0A6P5Z447_DURZI</name>
<organism evidence="9 10">
    <name type="scientific">Durio zibethinus</name>
    <name type="common">Durian</name>
    <dbReference type="NCBI Taxonomy" id="66656"/>
    <lineage>
        <taxon>Eukaryota</taxon>
        <taxon>Viridiplantae</taxon>
        <taxon>Streptophyta</taxon>
        <taxon>Embryophyta</taxon>
        <taxon>Tracheophyta</taxon>
        <taxon>Spermatophyta</taxon>
        <taxon>Magnoliopsida</taxon>
        <taxon>eudicotyledons</taxon>
        <taxon>Gunneridae</taxon>
        <taxon>Pentapetalae</taxon>
        <taxon>rosids</taxon>
        <taxon>malvids</taxon>
        <taxon>Malvales</taxon>
        <taxon>Malvaceae</taxon>
        <taxon>Helicteroideae</taxon>
        <taxon>Durio</taxon>
    </lineage>
</organism>
<accession>A0A6P5Z447</accession>
<dbReference type="Proteomes" id="UP000515121">
    <property type="component" value="Unplaced"/>
</dbReference>
<dbReference type="GeneID" id="111297037"/>
<evidence type="ECO:0000256" key="2">
    <source>
        <dbReference type="ARBA" id="ARBA00022723"/>
    </source>
</evidence>
<feature type="transmembrane region" description="Helical" evidence="8">
    <location>
        <begin position="128"/>
        <end position="146"/>
    </location>
</feature>
<comment type="subcellular location">
    <subcellularLocation>
        <location evidence="1">Membrane</location>
        <topology evidence="1">Multi-pass membrane protein</topology>
    </subcellularLocation>
</comment>
<gene>
    <name evidence="10" type="primary">LOC111297037</name>
</gene>
<evidence type="ECO:0000256" key="6">
    <source>
        <dbReference type="ARBA" id="ARBA00022967"/>
    </source>
</evidence>
<dbReference type="GO" id="GO:0005789">
    <property type="term" value="C:endoplasmic reticulum membrane"/>
    <property type="evidence" value="ECO:0007669"/>
    <property type="project" value="TreeGrafter"/>
</dbReference>
<keyword evidence="8" id="KW-1133">Transmembrane helix</keyword>
<feature type="transmembrane region" description="Helical" evidence="8">
    <location>
        <begin position="91"/>
        <end position="108"/>
    </location>
</feature>
<evidence type="ECO:0000256" key="4">
    <source>
        <dbReference type="ARBA" id="ARBA00022840"/>
    </source>
</evidence>
<keyword evidence="6" id="KW-1278">Translocase</keyword>
<keyword evidence="5" id="KW-0460">Magnesium</keyword>
<proteinExistence type="predicted"/>